<dbReference type="Pfam" id="PF16889">
    <property type="entry name" value="Hepar_II_III_N"/>
    <property type="match status" value="1"/>
</dbReference>
<dbReference type="Gene3D" id="2.70.98.70">
    <property type="match status" value="1"/>
</dbReference>
<feature type="domain" description="Heparin-sulfate lyase N-terminal" evidence="6">
    <location>
        <begin position="6"/>
        <end position="349"/>
    </location>
</feature>
<organism evidence="7 8">
    <name type="scientific">Clostridium amylolyticum</name>
    <dbReference type="NCBI Taxonomy" id="1121298"/>
    <lineage>
        <taxon>Bacteria</taxon>
        <taxon>Bacillati</taxon>
        <taxon>Bacillota</taxon>
        <taxon>Clostridia</taxon>
        <taxon>Eubacteriales</taxon>
        <taxon>Clostridiaceae</taxon>
        <taxon>Clostridium</taxon>
    </lineage>
</organism>
<evidence type="ECO:0000256" key="1">
    <source>
        <dbReference type="ARBA" id="ARBA00004418"/>
    </source>
</evidence>
<dbReference type="InterPro" id="IPR031680">
    <property type="entry name" value="Hepar_II_III_N"/>
</dbReference>
<dbReference type="Proteomes" id="UP000184080">
    <property type="component" value="Unassembled WGS sequence"/>
</dbReference>
<dbReference type="PANTHER" id="PTHR39210">
    <property type="entry name" value="HEPARIN-SULFATE LYASE"/>
    <property type="match status" value="1"/>
</dbReference>
<keyword evidence="4" id="KW-0456">Lyase</keyword>
<proteinExistence type="predicted"/>
<gene>
    <name evidence="7" type="ORF">SAMN05444401_0323</name>
</gene>
<name>A0A1M6NTQ1_9CLOT</name>
<dbReference type="Gene3D" id="1.50.10.100">
    <property type="entry name" value="Chondroitin AC/alginate lyase"/>
    <property type="match status" value="1"/>
</dbReference>
<dbReference type="STRING" id="1121298.SAMN05444401_0323"/>
<keyword evidence="3" id="KW-0574">Periplasm</keyword>
<dbReference type="PANTHER" id="PTHR39210:SF1">
    <property type="entry name" value="HEPARIN-SULFATE LYASE"/>
    <property type="match status" value="1"/>
</dbReference>
<evidence type="ECO:0000256" key="2">
    <source>
        <dbReference type="ARBA" id="ARBA00022729"/>
    </source>
</evidence>
<evidence type="ECO:0000259" key="6">
    <source>
        <dbReference type="Pfam" id="PF16889"/>
    </source>
</evidence>
<evidence type="ECO:0000313" key="8">
    <source>
        <dbReference type="Proteomes" id="UP000184080"/>
    </source>
</evidence>
<keyword evidence="8" id="KW-1185">Reference proteome</keyword>
<dbReference type="InterPro" id="IPR012480">
    <property type="entry name" value="Hepar_II_III_C"/>
</dbReference>
<dbReference type="EMBL" id="FQZO01000012">
    <property type="protein sequence ID" value="SHJ99117.1"/>
    <property type="molecule type" value="Genomic_DNA"/>
</dbReference>
<accession>A0A1M6NTQ1</accession>
<dbReference type="OrthoDB" id="7335480at2"/>
<dbReference type="AlphaFoldDB" id="A0A1M6NTQ1"/>
<dbReference type="InterPro" id="IPR008929">
    <property type="entry name" value="Chondroitin_lyas"/>
</dbReference>
<evidence type="ECO:0000313" key="7">
    <source>
        <dbReference type="EMBL" id="SHJ99117.1"/>
    </source>
</evidence>
<feature type="domain" description="Heparinase II/III-like C-terminal" evidence="5">
    <location>
        <begin position="390"/>
        <end position="612"/>
    </location>
</feature>
<dbReference type="GO" id="GO:0016829">
    <property type="term" value="F:lyase activity"/>
    <property type="evidence" value="ECO:0007669"/>
    <property type="project" value="UniProtKB-KW"/>
</dbReference>
<evidence type="ECO:0000256" key="4">
    <source>
        <dbReference type="ARBA" id="ARBA00023239"/>
    </source>
</evidence>
<reference evidence="7 8" key="1">
    <citation type="submission" date="2016-11" db="EMBL/GenBank/DDBJ databases">
        <authorList>
            <person name="Jaros S."/>
            <person name="Januszkiewicz K."/>
            <person name="Wedrychowicz H."/>
        </authorList>
    </citation>
    <scope>NUCLEOTIDE SEQUENCE [LARGE SCALE GENOMIC DNA]</scope>
    <source>
        <strain evidence="7 8">DSM 21864</strain>
    </source>
</reference>
<sequence>MPNYNLFEIIDLDYPGLHKVKEAYSKNDIKGALELFFSYFIHRKNVDLYIKEDITNIAEYCRTSFPKEVKDTINTAEEVLNHNFVFRYTWDMERTNVPYKFEDEVLWDYCPNGDEEWVFMLNRHRYFTSLGQSYALTGNEKYAKGFFNLIDHWIDNNPLGVERYKTTWRTIEAGCRCENWIKSLMYFINSKEFNGEILEKIIISLYEHGNYIYNSYNHFRRLSNWGVIENHGLFMISVFLPELKDSALYRKESINRLEEEIKLQVMKDGMHWEQSPMYHNEVLHCYLDTIMLAERNKLSLPSIILEKTKAMSYADFYMAKPNHHQPMQSDSDDTDLRDIITKAAVIFKDGTLKYGTYPYIDFESIWDLGYKSLKEFEDISIEEPKYKSYGFNYSGNYYMRSGWGEKDHYLYFHCGNLGSGHGHADLLHFDLFSKGESILIDPGRYTYVEGNALRDYLKSCKAHNTITVDDRDFTLCEGSWKYAKAATSIKQEFTSEEAFDFVQASHLGYMDLNDPVFITRKVIFVKPYYYVLVDEFYSKGKHNYKQYFHFDKGEVTLEENKVVFRGNKAKLTMLQLNSQVTNTLKDDYISKEYNKLENSTTLVTSLEGEGFTSIITVLYPEEINDKDVITAENLKILRGDSKEVEEEEAEAIKICFKDKEHIITISHNEAFKGSKLYVVEDIPVYGKVVIVNENKERIVVI</sequence>
<keyword evidence="2" id="KW-0732">Signal</keyword>
<dbReference type="RefSeq" id="WP_073012348.1">
    <property type="nucleotide sequence ID" value="NZ_FQZO01000012.1"/>
</dbReference>
<protein>
    <submittedName>
        <fullName evidence="7">Heparinase II/III-like protein</fullName>
    </submittedName>
</protein>
<evidence type="ECO:0000259" key="5">
    <source>
        <dbReference type="Pfam" id="PF07940"/>
    </source>
</evidence>
<evidence type="ECO:0000256" key="3">
    <source>
        <dbReference type="ARBA" id="ARBA00022764"/>
    </source>
</evidence>
<dbReference type="GO" id="GO:0042597">
    <property type="term" value="C:periplasmic space"/>
    <property type="evidence" value="ECO:0007669"/>
    <property type="project" value="UniProtKB-SubCell"/>
</dbReference>
<dbReference type="Pfam" id="PF07940">
    <property type="entry name" value="Hepar_II_III_C"/>
    <property type="match status" value="1"/>
</dbReference>
<dbReference type="SUPFAM" id="SSF48230">
    <property type="entry name" value="Chondroitin AC/alginate lyase"/>
    <property type="match status" value="1"/>
</dbReference>
<comment type="subcellular location">
    <subcellularLocation>
        <location evidence="1">Periplasm</location>
    </subcellularLocation>
</comment>